<gene>
    <name evidence="8" type="ORF">Daus18300_000362</name>
</gene>
<feature type="signal peptide" evidence="7">
    <location>
        <begin position="1"/>
        <end position="31"/>
    </location>
</feature>
<evidence type="ECO:0000256" key="1">
    <source>
        <dbReference type="ARBA" id="ARBA00001913"/>
    </source>
</evidence>
<evidence type="ECO:0000256" key="7">
    <source>
        <dbReference type="SAM" id="SignalP"/>
    </source>
</evidence>
<proteinExistence type="inferred from homology"/>
<dbReference type="Gene3D" id="1.50.10.10">
    <property type="match status" value="2"/>
</dbReference>
<evidence type="ECO:0000256" key="4">
    <source>
        <dbReference type="ARBA" id="ARBA00022801"/>
    </source>
</evidence>
<feature type="chain" id="PRO_5047327580" description="alpha-1,2-Mannosidase" evidence="7">
    <location>
        <begin position="32"/>
        <end position="423"/>
    </location>
</feature>
<keyword evidence="4 6" id="KW-0378">Hydrolase</keyword>
<comment type="similarity">
    <text evidence="3 6">Belongs to the glycosyl hydrolase 47 family.</text>
</comment>
<evidence type="ECO:0000256" key="5">
    <source>
        <dbReference type="ARBA" id="ARBA00023157"/>
    </source>
</evidence>
<comment type="pathway">
    <text evidence="2">Protein modification; protein glycosylation.</text>
</comment>
<dbReference type="PRINTS" id="PR00747">
    <property type="entry name" value="GLYHDRLASE47"/>
</dbReference>
<dbReference type="InterPro" id="IPR036026">
    <property type="entry name" value="Seven-hairpin_glycosidases"/>
</dbReference>
<keyword evidence="6" id="KW-0326">Glycosidase</keyword>
<dbReference type="EMBL" id="JAWRVE010000002">
    <property type="protein sequence ID" value="KAL1883304.1"/>
    <property type="molecule type" value="Genomic_DNA"/>
</dbReference>
<protein>
    <recommendedName>
        <fullName evidence="6">alpha-1,2-Mannosidase</fullName>
        <ecNumber evidence="6">3.2.1.-</ecNumber>
    </recommendedName>
</protein>
<evidence type="ECO:0000313" key="8">
    <source>
        <dbReference type="EMBL" id="KAL1883304.1"/>
    </source>
</evidence>
<dbReference type="PANTHER" id="PTHR11742:SF89">
    <property type="entry name" value="ALPHA-1,2-MANNOSIDASE"/>
    <property type="match status" value="1"/>
</dbReference>
<dbReference type="InterPro" id="IPR001382">
    <property type="entry name" value="Glyco_hydro_47"/>
</dbReference>
<dbReference type="InterPro" id="IPR012341">
    <property type="entry name" value="6hp_glycosidase-like_sf"/>
</dbReference>
<organism evidence="8 9">
    <name type="scientific">Diaporthe australafricana</name>
    <dbReference type="NCBI Taxonomy" id="127596"/>
    <lineage>
        <taxon>Eukaryota</taxon>
        <taxon>Fungi</taxon>
        <taxon>Dikarya</taxon>
        <taxon>Ascomycota</taxon>
        <taxon>Pezizomycotina</taxon>
        <taxon>Sordariomycetes</taxon>
        <taxon>Sordariomycetidae</taxon>
        <taxon>Diaporthales</taxon>
        <taxon>Diaporthaceae</taxon>
        <taxon>Diaporthe</taxon>
    </lineage>
</organism>
<dbReference type="SUPFAM" id="SSF48225">
    <property type="entry name" value="Seven-hairpin glycosidases"/>
    <property type="match status" value="1"/>
</dbReference>
<dbReference type="InterPro" id="IPR050749">
    <property type="entry name" value="Glycosyl_Hydrolase_47"/>
</dbReference>
<comment type="cofactor">
    <cofactor evidence="1">
        <name>Ca(2+)</name>
        <dbReference type="ChEBI" id="CHEBI:29108"/>
    </cofactor>
</comment>
<comment type="caution">
    <text evidence="8">The sequence shown here is derived from an EMBL/GenBank/DDBJ whole genome shotgun (WGS) entry which is preliminary data.</text>
</comment>
<sequence length="423" mass="47778">MAVLRPTRFSAFIALALTALLLWRGIPPAASDAHTAPVFDATRPRIQFTPSSFNWSSAEYHPVSSFASLPKGKPKALPKVQHRFSAQNRDSVTEERRKTVRHVFLRSLTAYKQQAWGWDELQPVTGGGKNAFGGWAATLVDALDTVWIMELYDEFYEAAQYCAQLDWANTRETSANMFEVGTSWYSDLASTDLPFQTTIRHLGGLLSAYDLSREPALLEKAHELGEMLYMAFDTPNRMPGFWLDWEQAKSGTQTAGTNDPSASPASLSLEFTRLAQLTGNDKYYDAIERIRKFLAESQERSRLPGLMPEIFDMFRCPSKEACDWDPVKWDKEGDKRLTKGFKTVRDAKYILRPEAIESVFYLYRVTGQEDLRDIAWQMFESIIKSTETSLAYSAISDVTATGETHKQNSMEVSTEAQLAPGFF</sequence>
<evidence type="ECO:0000256" key="6">
    <source>
        <dbReference type="RuleBase" id="RU361193"/>
    </source>
</evidence>
<keyword evidence="5" id="KW-1015">Disulfide bond</keyword>
<keyword evidence="7" id="KW-0732">Signal</keyword>
<reference evidence="8 9" key="1">
    <citation type="journal article" date="2024" name="IMA Fungus">
        <title>IMA Genome - F19 : A genome assembly and annotation guide to empower mycologists, including annotated draft genome sequences of Ceratocystis pirilliformis, Diaporthe australafricana, Fusarium ophioides, Paecilomyces lecythidis, and Sporothrix stenoceras.</title>
        <authorList>
            <person name="Aylward J."/>
            <person name="Wilson A.M."/>
            <person name="Visagie C.M."/>
            <person name="Spraker J."/>
            <person name="Barnes I."/>
            <person name="Buitendag C."/>
            <person name="Ceriani C."/>
            <person name="Del Mar Angel L."/>
            <person name="du Plessis D."/>
            <person name="Fuchs T."/>
            <person name="Gasser K."/>
            <person name="Kramer D."/>
            <person name="Li W."/>
            <person name="Munsamy K."/>
            <person name="Piso A."/>
            <person name="Price J.L."/>
            <person name="Sonnekus B."/>
            <person name="Thomas C."/>
            <person name="van der Nest A."/>
            <person name="van Dijk A."/>
            <person name="van Heerden A."/>
            <person name="van Vuuren N."/>
            <person name="Yilmaz N."/>
            <person name="Duong T.A."/>
            <person name="van der Merwe N.A."/>
            <person name="Wingfield M.J."/>
            <person name="Wingfield B.D."/>
        </authorList>
    </citation>
    <scope>NUCLEOTIDE SEQUENCE [LARGE SCALE GENOMIC DNA]</scope>
    <source>
        <strain evidence="8 9">CMW 18300</strain>
    </source>
</reference>
<evidence type="ECO:0000256" key="2">
    <source>
        <dbReference type="ARBA" id="ARBA00004922"/>
    </source>
</evidence>
<accession>A0ABR3Y5L4</accession>
<evidence type="ECO:0000256" key="3">
    <source>
        <dbReference type="ARBA" id="ARBA00007658"/>
    </source>
</evidence>
<evidence type="ECO:0000313" key="9">
    <source>
        <dbReference type="Proteomes" id="UP001583177"/>
    </source>
</evidence>
<dbReference type="EC" id="3.2.1.-" evidence="6"/>
<name>A0ABR3Y5L4_9PEZI</name>
<dbReference type="Pfam" id="PF01532">
    <property type="entry name" value="Glyco_hydro_47"/>
    <property type="match status" value="1"/>
</dbReference>
<dbReference type="Proteomes" id="UP001583177">
    <property type="component" value="Unassembled WGS sequence"/>
</dbReference>
<keyword evidence="9" id="KW-1185">Reference proteome</keyword>
<dbReference type="PANTHER" id="PTHR11742">
    <property type="entry name" value="MANNOSYL-OLIGOSACCHARIDE ALPHA-1,2-MANNOSIDASE-RELATED"/>
    <property type="match status" value="1"/>
</dbReference>